<dbReference type="OrthoDB" id="9783347at2"/>
<dbReference type="STRING" id="631454.N177_3640"/>
<reference evidence="2 3" key="1">
    <citation type="journal article" date="2014" name="Genome Announc.">
        <title>Draft Genome Sequence of Lutibaculum baratangense Strain AMV1T, Isolated from a Mud Volcano in Andamans, India.</title>
        <authorList>
            <person name="Singh A."/>
            <person name="Sreenivas A."/>
            <person name="Sathyanarayana Reddy G."/>
            <person name="Pinnaka A.K."/>
            <person name="Shivaji S."/>
        </authorList>
    </citation>
    <scope>NUCLEOTIDE SEQUENCE [LARGE SCALE GENOMIC DNA]</scope>
    <source>
        <strain evidence="2 3">AMV1</strain>
    </source>
</reference>
<dbReference type="PATRIC" id="fig|631454.5.peg.3601"/>
<evidence type="ECO:0000313" key="2">
    <source>
        <dbReference type="EMBL" id="ESR23572.1"/>
    </source>
</evidence>
<keyword evidence="3" id="KW-1185">Reference proteome</keyword>
<dbReference type="InterPro" id="IPR012349">
    <property type="entry name" value="Split_barrel_FMN-bd"/>
</dbReference>
<name>V4QUZ4_9HYPH</name>
<dbReference type="InterPro" id="IPR002563">
    <property type="entry name" value="Flavin_Rdtase-like_dom"/>
</dbReference>
<dbReference type="Pfam" id="PF01613">
    <property type="entry name" value="Flavin_Reduct"/>
    <property type="match status" value="1"/>
</dbReference>
<dbReference type="eggNOG" id="COG1853">
    <property type="taxonomic scope" value="Bacteria"/>
</dbReference>
<dbReference type="SMART" id="SM00903">
    <property type="entry name" value="Flavin_Reduct"/>
    <property type="match status" value="1"/>
</dbReference>
<keyword evidence="2" id="KW-0503">Monooxygenase</keyword>
<dbReference type="GO" id="GO:0004497">
    <property type="term" value="F:monooxygenase activity"/>
    <property type="evidence" value="ECO:0007669"/>
    <property type="project" value="UniProtKB-KW"/>
</dbReference>
<dbReference type="EC" id="1.14.13.-" evidence="2"/>
<proteinExistence type="predicted"/>
<sequence length="200" mass="21583">MFYDARSNDHGLPHDPMKALIVPRPVGWISSLDEGGRVNLAPYSFFNAVGERPYIVVIGSTGWKHTAGNLAATGEFVCNLATYDLRDAVNRSSAPVPAGVDEMALAGLTPAASRLVKPPRVGESPVALECKVLEVKRLVDLEGTETASTLLLGQVVGVHIDEGLIVDGLVDITRARPISRLGYMDYAVIDEVFQMRRPQS</sequence>
<gene>
    <name evidence="2" type="ORF">N177_3640</name>
</gene>
<dbReference type="Proteomes" id="UP000017819">
    <property type="component" value="Unassembled WGS sequence"/>
</dbReference>
<dbReference type="GO" id="GO:0016646">
    <property type="term" value="F:oxidoreductase activity, acting on the CH-NH group of donors, NAD or NADP as acceptor"/>
    <property type="evidence" value="ECO:0007669"/>
    <property type="project" value="UniProtKB-ARBA"/>
</dbReference>
<evidence type="ECO:0000259" key="1">
    <source>
        <dbReference type="SMART" id="SM00903"/>
    </source>
</evidence>
<dbReference type="EMBL" id="AWXZ01000039">
    <property type="protein sequence ID" value="ESR23572.1"/>
    <property type="molecule type" value="Genomic_DNA"/>
</dbReference>
<accession>V4QUZ4</accession>
<organism evidence="2 3">
    <name type="scientific">Lutibaculum baratangense AMV1</name>
    <dbReference type="NCBI Taxonomy" id="631454"/>
    <lineage>
        <taxon>Bacteria</taxon>
        <taxon>Pseudomonadati</taxon>
        <taxon>Pseudomonadota</taxon>
        <taxon>Alphaproteobacteria</taxon>
        <taxon>Hyphomicrobiales</taxon>
        <taxon>Tepidamorphaceae</taxon>
        <taxon>Lutibaculum</taxon>
    </lineage>
</organism>
<dbReference type="PANTHER" id="PTHR43812">
    <property type="entry name" value="BLR2425 PROTEIN"/>
    <property type="match status" value="1"/>
</dbReference>
<protein>
    <submittedName>
        <fullName evidence="2">Nitrilotriacetate monooxygenase component B</fullName>
        <ecNumber evidence="2">1.14.13.-</ecNumber>
    </submittedName>
</protein>
<dbReference type="AlphaFoldDB" id="V4QUZ4"/>
<dbReference type="PANTHER" id="PTHR43812:SF2">
    <property type="entry name" value="FLAVIN REDUCTASE LIKE DOMAIN-CONTAINING PROTEIN"/>
    <property type="match status" value="1"/>
</dbReference>
<dbReference type="Gene3D" id="2.30.110.10">
    <property type="entry name" value="Electron Transport, Fmn-binding Protein, Chain A"/>
    <property type="match status" value="1"/>
</dbReference>
<feature type="domain" description="Flavin reductase like" evidence="1">
    <location>
        <begin position="19"/>
        <end position="173"/>
    </location>
</feature>
<dbReference type="RefSeq" id="WP_023433758.1">
    <property type="nucleotide sequence ID" value="NZ_AWXZ01000039.1"/>
</dbReference>
<evidence type="ECO:0000313" key="3">
    <source>
        <dbReference type="Proteomes" id="UP000017819"/>
    </source>
</evidence>
<dbReference type="SUPFAM" id="SSF50475">
    <property type="entry name" value="FMN-binding split barrel"/>
    <property type="match status" value="1"/>
</dbReference>
<comment type="caution">
    <text evidence="2">The sequence shown here is derived from an EMBL/GenBank/DDBJ whole genome shotgun (WGS) entry which is preliminary data.</text>
</comment>
<keyword evidence="2" id="KW-0560">Oxidoreductase</keyword>
<dbReference type="GO" id="GO:0010181">
    <property type="term" value="F:FMN binding"/>
    <property type="evidence" value="ECO:0007669"/>
    <property type="project" value="InterPro"/>
</dbReference>